<evidence type="ECO:0000313" key="3">
    <source>
        <dbReference type="EMBL" id="GAA5507606.1"/>
    </source>
</evidence>
<dbReference type="CDD" id="cd08023">
    <property type="entry name" value="GH16_laminarinase_like"/>
    <property type="match status" value="1"/>
</dbReference>
<organism evidence="3 4">
    <name type="scientific">Novipirellula caenicola</name>
    <dbReference type="NCBI Taxonomy" id="1536901"/>
    <lineage>
        <taxon>Bacteria</taxon>
        <taxon>Pseudomonadati</taxon>
        <taxon>Planctomycetota</taxon>
        <taxon>Planctomycetia</taxon>
        <taxon>Pirellulales</taxon>
        <taxon>Pirellulaceae</taxon>
        <taxon>Novipirellula</taxon>
    </lineage>
</organism>
<protein>
    <submittedName>
        <fullName evidence="3">Glucan endo-1,3-beta-glucosidase A1</fullName>
    </submittedName>
</protein>
<comment type="similarity">
    <text evidence="1">Belongs to the glycosyl hydrolase 16 family.</text>
</comment>
<reference evidence="3 4" key="1">
    <citation type="submission" date="2024-02" db="EMBL/GenBank/DDBJ databases">
        <title>Rhodopirellula caenicola NBRC 110016.</title>
        <authorList>
            <person name="Ichikawa N."/>
            <person name="Katano-Makiyama Y."/>
            <person name="Hidaka K."/>
        </authorList>
    </citation>
    <scope>NUCLEOTIDE SEQUENCE [LARGE SCALE GENOMIC DNA]</scope>
    <source>
        <strain evidence="3 4">NBRC 110016</strain>
    </source>
</reference>
<feature type="domain" description="GH16" evidence="2">
    <location>
        <begin position="60"/>
        <end position="308"/>
    </location>
</feature>
<dbReference type="Proteomes" id="UP001416858">
    <property type="component" value="Unassembled WGS sequence"/>
</dbReference>
<gene>
    <name evidence="3" type="primary">glcA_1</name>
    <name evidence="3" type="ORF">Rcae01_03063</name>
</gene>
<dbReference type="InterPro" id="IPR013320">
    <property type="entry name" value="ConA-like_dom_sf"/>
</dbReference>
<proteinExistence type="inferred from homology"/>
<dbReference type="SUPFAM" id="SSF49899">
    <property type="entry name" value="Concanavalin A-like lectins/glucanases"/>
    <property type="match status" value="1"/>
</dbReference>
<keyword evidence="4" id="KW-1185">Reference proteome</keyword>
<evidence type="ECO:0000313" key="4">
    <source>
        <dbReference type="Proteomes" id="UP001416858"/>
    </source>
</evidence>
<sequence length="308" mass="34288">MNSQISYLAIQQHSIHLSRIPACFGRHVPQASAIHRLLCVALCMGWIGFTASPLVAQDKTTTAADPAMKLVWQDEFDGDSLDYCKWGVEVNAFGGGNSELQIYTDRSENVRVEDGHLVIEARKDNAGISGTEREYSSGRVRTKHRGDWKYGRIDVRAKLPEGAGIWSAIWMLPTDDAYGGWAASGEIDIMEMKGQEPDQVLGTLHYGDAWPRNAYSGDKYKLQSGTFADDFHTFSVVWKAGQIDWLIDGKKYQTQTKWSSTGGEFPAPFDQEFHLLLNVAVGGNFLGPPNDSTPFPAKMLVDYVRVYQ</sequence>
<evidence type="ECO:0000256" key="1">
    <source>
        <dbReference type="ARBA" id="ARBA00006865"/>
    </source>
</evidence>
<dbReference type="Pfam" id="PF00722">
    <property type="entry name" value="Glyco_hydro_16"/>
    <property type="match status" value="1"/>
</dbReference>
<dbReference type="PANTHER" id="PTHR10963:SF55">
    <property type="entry name" value="GLYCOSIDE HYDROLASE FAMILY 16 PROTEIN"/>
    <property type="match status" value="1"/>
</dbReference>
<dbReference type="EMBL" id="BAABRO010000006">
    <property type="protein sequence ID" value="GAA5507606.1"/>
    <property type="molecule type" value="Genomic_DNA"/>
</dbReference>
<name>A0ABP9VSG4_9BACT</name>
<dbReference type="InterPro" id="IPR050546">
    <property type="entry name" value="Glycosyl_Hydrlase_16"/>
</dbReference>
<comment type="caution">
    <text evidence="3">The sequence shown here is derived from an EMBL/GenBank/DDBJ whole genome shotgun (WGS) entry which is preliminary data.</text>
</comment>
<dbReference type="InterPro" id="IPR000757">
    <property type="entry name" value="Beta-glucanase-like"/>
</dbReference>
<evidence type="ECO:0000259" key="2">
    <source>
        <dbReference type="PROSITE" id="PS51762"/>
    </source>
</evidence>
<dbReference type="Gene3D" id="2.60.120.200">
    <property type="match status" value="1"/>
</dbReference>
<accession>A0ABP9VSG4</accession>
<dbReference type="PANTHER" id="PTHR10963">
    <property type="entry name" value="GLYCOSYL HYDROLASE-RELATED"/>
    <property type="match status" value="1"/>
</dbReference>
<dbReference type="RefSeq" id="WP_345684461.1">
    <property type="nucleotide sequence ID" value="NZ_BAABRO010000006.1"/>
</dbReference>
<dbReference type="PROSITE" id="PS51762">
    <property type="entry name" value="GH16_2"/>
    <property type="match status" value="1"/>
</dbReference>